<dbReference type="GO" id="GO:0003677">
    <property type="term" value="F:DNA binding"/>
    <property type="evidence" value="ECO:0007669"/>
    <property type="project" value="InterPro"/>
</dbReference>
<proteinExistence type="predicted"/>
<gene>
    <name evidence="2" type="ORF">B7Y86_03110</name>
</gene>
<dbReference type="SMART" id="SM00530">
    <property type="entry name" value="HTH_XRE"/>
    <property type="match status" value="1"/>
</dbReference>
<accession>A0A258HNW9</accession>
<dbReference type="SUPFAM" id="SSF47413">
    <property type="entry name" value="lambda repressor-like DNA-binding domains"/>
    <property type="match status" value="1"/>
</dbReference>
<sequence length="161" mass="17689">MGGDEPEPRNDGALLSATLKSLRRHRRMTKGETAAEMRIALRTYARFEAGETRLNLDYIHRFAAATRSDAQAILMAVAIGSPEHARRCAENQMGAIYTIGLEQFDSLLGDGIQALDSRTLIAAIVHMFEALAQTLQGGDPARKWIEQGSADIRSKRPNPGR</sequence>
<evidence type="ECO:0000259" key="1">
    <source>
        <dbReference type="PROSITE" id="PS50943"/>
    </source>
</evidence>
<protein>
    <recommendedName>
        <fullName evidence="1">HTH cro/C1-type domain-containing protein</fullName>
    </recommendedName>
</protein>
<dbReference type="Gene3D" id="1.10.260.40">
    <property type="entry name" value="lambda repressor-like DNA-binding domains"/>
    <property type="match status" value="1"/>
</dbReference>
<feature type="domain" description="HTH cro/C1-type" evidence="1">
    <location>
        <begin position="19"/>
        <end position="73"/>
    </location>
</feature>
<dbReference type="EMBL" id="NCEQ01000003">
    <property type="protein sequence ID" value="OYX58018.1"/>
    <property type="molecule type" value="Genomic_DNA"/>
</dbReference>
<evidence type="ECO:0000313" key="2">
    <source>
        <dbReference type="EMBL" id="OYX58018.1"/>
    </source>
</evidence>
<dbReference type="InterPro" id="IPR010982">
    <property type="entry name" value="Lambda_DNA-bd_dom_sf"/>
</dbReference>
<dbReference type="InterPro" id="IPR001387">
    <property type="entry name" value="Cro/C1-type_HTH"/>
</dbReference>
<dbReference type="PROSITE" id="PS50943">
    <property type="entry name" value="HTH_CROC1"/>
    <property type="match status" value="1"/>
</dbReference>
<comment type="caution">
    <text evidence="2">The sequence shown here is derived from an EMBL/GenBank/DDBJ whole genome shotgun (WGS) entry which is preliminary data.</text>
</comment>
<dbReference type="AlphaFoldDB" id="A0A258HNW9"/>
<name>A0A258HNW9_9CAUL</name>
<dbReference type="CDD" id="cd00093">
    <property type="entry name" value="HTH_XRE"/>
    <property type="match status" value="1"/>
</dbReference>
<evidence type="ECO:0000313" key="3">
    <source>
        <dbReference type="Proteomes" id="UP000216147"/>
    </source>
</evidence>
<dbReference type="Proteomes" id="UP000216147">
    <property type="component" value="Unassembled WGS sequence"/>
</dbReference>
<organism evidence="2 3">
    <name type="scientific">Brevundimonas subvibrioides</name>
    <dbReference type="NCBI Taxonomy" id="74313"/>
    <lineage>
        <taxon>Bacteria</taxon>
        <taxon>Pseudomonadati</taxon>
        <taxon>Pseudomonadota</taxon>
        <taxon>Alphaproteobacteria</taxon>
        <taxon>Caulobacterales</taxon>
        <taxon>Caulobacteraceae</taxon>
        <taxon>Brevundimonas</taxon>
    </lineage>
</organism>
<reference evidence="2 3" key="1">
    <citation type="submission" date="2017-03" db="EMBL/GenBank/DDBJ databases">
        <title>Lifting the veil on microbial sulfur biogeochemistry in mining wastewaters.</title>
        <authorList>
            <person name="Kantor R.S."/>
            <person name="Colenbrander Nelson T."/>
            <person name="Marshall S."/>
            <person name="Bennett D."/>
            <person name="Apte S."/>
            <person name="Camacho D."/>
            <person name="Thomas B.C."/>
            <person name="Warren L.A."/>
            <person name="Banfield J.F."/>
        </authorList>
    </citation>
    <scope>NUCLEOTIDE SEQUENCE [LARGE SCALE GENOMIC DNA]</scope>
    <source>
        <strain evidence="2">32-68-21</strain>
    </source>
</reference>